<keyword evidence="3" id="KW-1185">Reference proteome</keyword>
<comment type="caution">
    <text evidence="2">The sequence shown here is derived from an EMBL/GenBank/DDBJ whole genome shotgun (WGS) entry which is preliminary data.</text>
</comment>
<evidence type="ECO:0000256" key="1">
    <source>
        <dbReference type="SAM" id="Coils"/>
    </source>
</evidence>
<accession>A0A3M7PQJ5</accession>
<evidence type="ECO:0000313" key="3">
    <source>
        <dbReference type="Proteomes" id="UP000276133"/>
    </source>
</evidence>
<gene>
    <name evidence="2" type="ORF">BpHYR1_020606</name>
</gene>
<feature type="coiled-coil region" evidence="1">
    <location>
        <begin position="117"/>
        <end position="173"/>
    </location>
</feature>
<name>A0A3M7PQJ5_BRAPC</name>
<keyword evidence="1" id="KW-0175">Coiled coil</keyword>
<reference evidence="2 3" key="1">
    <citation type="journal article" date="2018" name="Sci. Rep.">
        <title>Genomic signatures of local adaptation to the degree of environmental predictability in rotifers.</title>
        <authorList>
            <person name="Franch-Gras L."/>
            <person name="Hahn C."/>
            <person name="Garcia-Roger E.M."/>
            <person name="Carmona M.J."/>
            <person name="Serra M."/>
            <person name="Gomez A."/>
        </authorList>
    </citation>
    <scope>NUCLEOTIDE SEQUENCE [LARGE SCALE GENOMIC DNA]</scope>
    <source>
        <strain evidence="2">HYR1</strain>
    </source>
</reference>
<dbReference type="AlphaFoldDB" id="A0A3M7PQJ5"/>
<evidence type="ECO:0000313" key="2">
    <source>
        <dbReference type="EMBL" id="RNA01323.1"/>
    </source>
</evidence>
<protein>
    <submittedName>
        <fullName evidence="2">Uncharacterized protein</fullName>
    </submittedName>
</protein>
<dbReference type="Proteomes" id="UP000276133">
    <property type="component" value="Unassembled WGS sequence"/>
</dbReference>
<proteinExistence type="predicted"/>
<organism evidence="2 3">
    <name type="scientific">Brachionus plicatilis</name>
    <name type="common">Marine rotifer</name>
    <name type="synonym">Brachionus muelleri</name>
    <dbReference type="NCBI Taxonomy" id="10195"/>
    <lineage>
        <taxon>Eukaryota</taxon>
        <taxon>Metazoa</taxon>
        <taxon>Spiralia</taxon>
        <taxon>Gnathifera</taxon>
        <taxon>Rotifera</taxon>
        <taxon>Eurotatoria</taxon>
        <taxon>Monogononta</taxon>
        <taxon>Pseudotrocha</taxon>
        <taxon>Ploima</taxon>
        <taxon>Brachionidae</taxon>
        <taxon>Brachionus</taxon>
    </lineage>
</organism>
<dbReference type="EMBL" id="REGN01009371">
    <property type="protein sequence ID" value="RNA01323.1"/>
    <property type="molecule type" value="Genomic_DNA"/>
</dbReference>
<sequence length="272" mass="32439">MFLKVSRSRMIYFTLLVDKRIGKFQYAFFVSLNVSIYKIRFKLFEIMNIAKKNLKNDQLGIQKNWIRNLFGIYQPIFLYAIIKQNLKMMSVYGCLLWPLELNFLFRQQSRRTVRIDSEANEQRIEEIQNENQKNLAELEAKHKFDLNQLEIDLKEILNEIQKTQKDNKEVDIKFRFSANQHIKELSNLISKSGLGFLNELKNIQNQACLFLTSAQLTQDDNRLTDHFRSDFDSKNSFVFSRELQPNFLISLSIMCVFEKFESRTKILIRYID</sequence>